<dbReference type="InterPro" id="IPR007071">
    <property type="entry name" value="AKAP95"/>
</dbReference>
<dbReference type="Ensembl" id="ENSNMLT00000030434.1">
    <property type="protein sequence ID" value="ENSNMLP00000027234.1"/>
    <property type="gene ID" value="ENSNMLG00000017363.1"/>
</dbReference>
<feature type="compositionally biased region" description="Polar residues" evidence="1">
    <location>
        <begin position="33"/>
        <end position="63"/>
    </location>
</feature>
<reference evidence="3" key="1">
    <citation type="submission" date="2025-08" db="UniProtKB">
        <authorList>
            <consortium name="Ensembl"/>
        </authorList>
    </citation>
    <scope>IDENTIFICATION</scope>
</reference>
<dbReference type="Pfam" id="PF04988">
    <property type="entry name" value="AKAP95"/>
    <property type="match status" value="1"/>
</dbReference>
<reference evidence="3" key="2">
    <citation type="submission" date="2025-09" db="UniProtKB">
        <authorList>
            <consortium name="Ensembl"/>
        </authorList>
    </citation>
    <scope>IDENTIFICATION</scope>
</reference>
<evidence type="ECO:0000259" key="2">
    <source>
        <dbReference type="PROSITE" id="PS00028"/>
    </source>
</evidence>
<feature type="domain" description="C2H2-type" evidence="2">
    <location>
        <begin position="155"/>
        <end position="177"/>
    </location>
</feature>
<feature type="compositionally biased region" description="Basic and acidic residues" evidence="1">
    <location>
        <begin position="65"/>
        <end position="74"/>
    </location>
</feature>
<feature type="region of interest" description="Disordered" evidence="1">
    <location>
        <begin position="1"/>
        <end position="103"/>
    </location>
</feature>
<accession>A0A8C6TZN0</accession>
<dbReference type="PANTHER" id="PTHR12190">
    <property type="entry name" value="A-KINASE ANCHOR PROTEIN AKAP 8"/>
    <property type="match status" value="1"/>
</dbReference>
<feature type="compositionally biased region" description="Basic and acidic residues" evidence="1">
    <location>
        <begin position="22"/>
        <end position="32"/>
    </location>
</feature>
<dbReference type="Proteomes" id="UP000694523">
    <property type="component" value="Unplaced"/>
</dbReference>
<evidence type="ECO:0000256" key="1">
    <source>
        <dbReference type="SAM" id="MobiDB-lite"/>
    </source>
</evidence>
<organism evidence="3 4">
    <name type="scientific">Neogobius melanostomus</name>
    <name type="common">round goby</name>
    <dbReference type="NCBI Taxonomy" id="47308"/>
    <lineage>
        <taxon>Eukaryota</taxon>
        <taxon>Metazoa</taxon>
        <taxon>Chordata</taxon>
        <taxon>Craniata</taxon>
        <taxon>Vertebrata</taxon>
        <taxon>Euteleostomi</taxon>
        <taxon>Actinopterygii</taxon>
        <taxon>Neopterygii</taxon>
        <taxon>Teleostei</taxon>
        <taxon>Neoteleostei</taxon>
        <taxon>Acanthomorphata</taxon>
        <taxon>Gobiaria</taxon>
        <taxon>Gobiiformes</taxon>
        <taxon>Gobioidei</taxon>
        <taxon>Gobiidae</taxon>
        <taxon>Benthophilinae</taxon>
        <taxon>Neogobiini</taxon>
        <taxon>Neogobius</taxon>
    </lineage>
</organism>
<dbReference type="GO" id="GO:0005634">
    <property type="term" value="C:nucleus"/>
    <property type="evidence" value="ECO:0007669"/>
    <property type="project" value="InterPro"/>
</dbReference>
<name>A0A8C6TZN0_9GOBI</name>
<keyword evidence="4" id="KW-1185">Reference proteome</keyword>
<dbReference type="InterPro" id="IPR003604">
    <property type="entry name" value="Matrin/U1-like-C_Znf_C2H2"/>
</dbReference>
<protein>
    <recommendedName>
        <fullName evidence="2">C2H2-type domain-containing protein</fullName>
    </recommendedName>
</protein>
<dbReference type="Pfam" id="PF12874">
    <property type="entry name" value="zf-met"/>
    <property type="match status" value="1"/>
</dbReference>
<evidence type="ECO:0000313" key="4">
    <source>
        <dbReference type="Proteomes" id="UP000694523"/>
    </source>
</evidence>
<dbReference type="GO" id="GO:0008270">
    <property type="term" value="F:zinc ion binding"/>
    <property type="evidence" value="ECO:0007669"/>
    <property type="project" value="InterPro"/>
</dbReference>
<dbReference type="SMART" id="SM00451">
    <property type="entry name" value="ZnF_U1"/>
    <property type="match status" value="2"/>
</dbReference>
<evidence type="ECO:0000313" key="3">
    <source>
        <dbReference type="Ensembl" id="ENSNMLP00000027234.1"/>
    </source>
</evidence>
<dbReference type="AlphaFoldDB" id="A0A8C6TZN0"/>
<sequence>PYELIKADSEDNPSPEQPPDSSKLRSRWDIDASQKQQLSPEPPLSSIQQTDSAEIGSFSSAGGTTDHKDTDYRLEVPTTVRLSPPPPLCNFKQPPGYSGVSPESLRLSRATTVGQPDQHVFGGPDQLPPPRPEVTADPGRNEVVPHLPTKELISCDLCEVELSNGQELEEHLDGKTHWDTLEYIQKHNNYDDMAIAFLQDVMMYKSRKSSRAIEDTALQALQEYDHMTKVEMFHCAACNAFVTTSAEAVQNHITSQGHMTNTKEFEARQRRSCLDKANTMMKELMPQFMSFAKGASPFK</sequence>
<dbReference type="GO" id="GO:0032784">
    <property type="term" value="P:regulation of DNA-templated transcription elongation"/>
    <property type="evidence" value="ECO:0007669"/>
    <property type="project" value="TreeGrafter"/>
</dbReference>
<proteinExistence type="predicted"/>
<dbReference type="GO" id="GO:0003677">
    <property type="term" value="F:DNA binding"/>
    <property type="evidence" value="ECO:0007669"/>
    <property type="project" value="InterPro"/>
</dbReference>
<dbReference type="InterPro" id="IPR013087">
    <property type="entry name" value="Znf_C2H2_type"/>
</dbReference>
<dbReference type="PANTHER" id="PTHR12190:SF1">
    <property type="entry name" value="DBIRD COMPLEX SUBUNIT ZNF326"/>
    <property type="match status" value="1"/>
</dbReference>
<dbReference type="PROSITE" id="PS00028">
    <property type="entry name" value="ZINC_FINGER_C2H2_1"/>
    <property type="match status" value="1"/>
</dbReference>
<dbReference type="GO" id="GO:0044609">
    <property type="term" value="C:DBIRD complex"/>
    <property type="evidence" value="ECO:0007669"/>
    <property type="project" value="TreeGrafter"/>
</dbReference>